<dbReference type="AlphaFoldDB" id="A0A9X3N612"/>
<proteinExistence type="predicted"/>
<keyword evidence="2" id="KW-1185">Reference proteome</keyword>
<evidence type="ECO:0000313" key="1">
    <source>
        <dbReference type="EMBL" id="MDA0167182.1"/>
    </source>
</evidence>
<reference evidence="1" key="1">
    <citation type="submission" date="2022-10" db="EMBL/GenBank/DDBJ databases">
        <title>The WGS of Solirubrobacter ginsenosidimutans DSM 21036.</title>
        <authorList>
            <person name="Jiang Z."/>
        </authorList>
    </citation>
    <scope>NUCLEOTIDE SEQUENCE</scope>
    <source>
        <strain evidence="1">DSM 21036</strain>
    </source>
</reference>
<protein>
    <submittedName>
        <fullName evidence="1">Uncharacterized protein</fullName>
    </submittedName>
</protein>
<comment type="caution">
    <text evidence="1">The sequence shown here is derived from an EMBL/GenBank/DDBJ whole genome shotgun (WGS) entry which is preliminary data.</text>
</comment>
<name>A0A9X3N612_9ACTN</name>
<organism evidence="1 2">
    <name type="scientific">Solirubrobacter ginsenosidimutans</name>
    <dbReference type="NCBI Taxonomy" id="490573"/>
    <lineage>
        <taxon>Bacteria</taxon>
        <taxon>Bacillati</taxon>
        <taxon>Actinomycetota</taxon>
        <taxon>Thermoleophilia</taxon>
        <taxon>Solirubrobacterales</taxon>
        <taxon>Solirubrobacteraceae</taxon>
        <taxon>Solirubrobacter</taxon>
    </lineage>
</organism>
<sequence>MDNDADGRASAAHRTRSGAHEALAFRAAEGFEPVALSPVSPLGLNAILGRIDQNNVLSTIRNTEVLADPTAALALEAAVRRRRGEDTVRLCAACRVLRLQPVPDVPGFTQHFELFALVTAGRSQASYGFEIDALREHIAVYRRLLAAAGVDDYVVRLTDAPPQVLEALPGVVEDAGRTQGRGYYDGMLLNITATDREGNAVGLADGGRTDWTQRLLSNRKERLLTSGIGLGLMAERFPTAA</sequence>
<accession>A0A9X3N612</accession>
<dbReference type="Proteomes" id="UP001149140">
    <property type="component" value="Unassembled WGS sequence"/>
</dbReference>
<evidence type="ECO:0000313" key="2">
    <source>
        <dbReference type="Proteomes" id="UP001149140"/>
    </source>
</evidence>
<dbReference type="EMBL" id="JAPDOD010000091">
    <property type="protein sequence ID" value="MDA0167182.1"/>
    <property type="molecule type" value="Genomic_DNA"/>
</dbReference>
<gene>
    <name evidence="1" type="ORF">OM076_43380</name>
</gene>
<dbReference type="RefSeq" id="WP_270046432.1">
    <property type="nucleotide sequence ID" value="NZ_JAPDOD010000091.1"/>
</dbReference>